<dbReference type="InterPro" id="IPR026444">
    <property type="entry name" value="Secre_tail"/>
</dbReference>
<evidence type="ECO:0000256" key="2">
    <source>
        <dbReference type="SAM" id="SignalP"/>
    </source>
</evidence>
<accession>A0ABX1RVP4</accession>
<dbReference type="Pfam" id="PF02368">
    <property type="entry name" value="Big_2"/>
    <property type="match status" value="1"/>
</dbReference>
<dbReference type="NCBIfam" id="TIGR04183">
    <property type="entry name" value="Por_Secre_tail"/>
    <property type="match status" value="1"/>
</dbReference>
<dbReference type="InterPro" id="IPR011050">
    <property type="entry name" value="Pectin_lyase_fold/virulence"/>
</dbReference>
<name>A0ABX1RVP4_9FLAO</name>
<dbReference type="SUPFAM" id="SSF49373">
    <property type="entry name" value="Invasin/intimin cell-adhesion fragments"/>
    <property type="match status" value="1"/>
</dbReference>
<dbReference type="InterPro" id="IPR032532">
    <property type="entry name" value="DUF4955"/>
</dbReference>
<dbReference type="Gene3D" id="2.160.20.10">
    <property type="entry name" value="Single-stranded right-handed beta-helix, Pectin lyase-like"/>
    <property type="match status" value="1"/>
</dbReference>
<dbReference type="RefSeq" id="WP_169672303.1">
    <property type="nucleotide sequence ID" value="NZ_JABBHF010000004.1"/>
</dbReference>
<dbReference type="InterPro" id="IPR008964">
    <property type="entry name" value="Invasin/intimin_cell_adhesion"/>
</dbReference>
<dbReference type="Gene3D" id="2.60.40.1080">
    <property type="match status" value="1"/>
</dbReference>
<dbReference type="SUPFAM" id="SSF51126">
    <property type="entry name" value="Pectin lyase-like"/>
    <property type="match status" value="1"/>
</dbReference>
<evidence type="ECO:0000313" key="4">
    <source>
        <dbReference type="EMBL" id="NMH87626.1"/>
    </source>
</evidence>
<dbReference type="EMBL" id="JABBHF010000004">
    <property type="protein sequence ID" value="NMH87626.1"/>
    <property type="molecule type" value="Genomic_DNA"/>
</dbReference>
<organism evidence="4 5">
    <name type="scientific">Flavivirga algicola</name>
    <dbReference type="NCBI Taxonomy" id="2729136"/>
    <lineage>
        <taxon>Bacteria</taxon>
        <taxon>Pseudomonadati</taxon>
        <taxon>Bacteroidota</taxon>
        <taxon>Flavobacteriia</taxon>
        <taxon>Flavobacteriales</taxon>
        <taxon>Flavobacteriaceae</taxon>
        <taxon>Flavivirga</taxon>
    </lineage>
</organism>
<dbReference type="Pfam" id="PF16315">
    <property type="entry name" value="DUF4955"/>
    <property type="match status" value="1"/>
</dbReference>
<feature type="chain" id="PRO_5045814485" evidence="2">
    <location>
        <begin position="24"/>
        <end position="1010"/>
    </location>
</feature>
<evidence type="ECO:0000256" key="1">
    <source>
        <dbReference type="ARBA" id="ARBA00022729"/>
    </source>
</evidence>
<keyword evidence="5" id="KW-1185">Reference proteome</keyword>
<dbReference type="Pfam" id="PF18962">
    <property type="entry name" value="Por_Secre_tail"/>
    <property type="match status" value="1"/>
</dbReference>
<dbReference type="SMART" id="SM00635">
    <property type="entry name" value="BID_2"/>
    <property type="match status" value="1"/>
</dbReference>
<evidence type="ECO:0000259" key="3">
    <source>
        <dbReference type="SMART" id="SM00635"/>
    </source>
</evidence>
<dbReference type="InterPro" id="IPR003343">
    <property type="entry name" value="Big_2"/>
</dbReference>
<comment type="caution">
    <text evidence="4">The sequence shown here is derived from an EMBL/GenBank/DDBJ whole genome shotgun (WGS) entry which is preliminary data.</text>
</comment>
<reference evidence="4 5" key="1">
    <citation type="submission" date="2020-04" db="EMBL/GenBank/DDBJ databases">
        <title>A Flavivirga sp. nov.</title>
        <authorList>
            <person name="Sun X."/>
        </authorList>
    </citation>
    <scope>NUCLEOTIDE SEQUENCE [LARGE SCALE GENOMIC DNA]</scope>
    <source>
        <strain evidence="4 5">Y03</strain>
    </source>
</reference>
<keyword evidence="1 2" id="KW-0732">Signal</keyword>
<sequence length="1010" mass="109075">MKKKTTLAMVFMTIILFSMKSFGQEAQVWKKYIGTISDPSIPVLPNYSYAGYKQGQEAIPETHSLTTFDITNYGAVANDSNSDQAAIQAAIDAAEANGGGIVFFPPGEFLINTNANSTNSIIITESNIILKGSGSTPGGTVINMVNHMLLPPGENPWGTPQMIQFIGGSSNTGSTNITQDQNRGDFTVKVQNATIFQNKKYLKLEMNSNTAANNYFLDGKTPRSIWTKVIDDGVKVSEFHEIESVNTSNNTITLKDPILDDMDASLGWKAHTVDLIENCGFEDIHFKGNFNDPFQHHKDYIHDYAWHAILIRHAANSWVRRSKFSNVSLATKLHASYASTVMNILVDGNAGHAISTADGGSTGILQGLIWDNTNNGQWHGTDMSGRTSGSVVWRIDTAGRGWDLHAAQPRTNLIDLYLSSGISGSGGHYSNNPNHLSGLTIWNQERTGGNETNYNFWNTGCGGNYCGTTVVNPIIVGYHGSATTTFDQSNLKYEESNGTKVSPESLYEAQVEHRLGAKPAWIDAAISKYESLKIAWYDGQSGGNGSETFTNMTLSGWGSETYTGDNGISWTVNAKGVTGYINASKGVYFQKNTTGIQSGTISGGIGSFSVSCKDLWEDGIERTLQLLINGNVVDTFKHTGTSIYTYSVDNINISGDITIAIRNASFDGGDRTVAFDDITWTGYTANIDVTGVSVSPDTVTLTYVGDTSNLSATIYPSIATNQTVTWESDNTSVATVDQNTGVVTAVSNGNATITATTEDGGFTDTSSITVDISGGNGGGSETFSNMTLSGWGSETYTGDNGISWTVDAKGVDGYINASKCVYFQKNKIGIQSGTISGGIGSFSVSCKDLWEGGIERTLQLLINGNIVNTFTHTGADIYTYTVDNINISGDITIAIKNASIDGGNRTIAFDDISWTGYDNSLGVDTSNDILKEEVILYPNPVSYGYFNINLQGYEHNTSIKIFDTMGRLVYKTLANENILSINSNIFTSKGLYFLNIRNKNKDQKLKLVVN</sequence>
<gene>
    <name evidence="4" type="ORF">HHX25_08935</name>
</gene>
<dbReference type="InterPro" id="IPR012334">
    <property type="entry name" value="Pectin_lyas_fold"/>
</dbReference>
<proteinExistence type="predicted"/>
<dbReference type="Proteomes" id="UP000746690">
    <property type="component" value="Unassembled WGS sequence"/>
</dbReference>
<evidence type="ECO:0000313" key="5">
    <source>
        <dbReference type="Proteomes" id="UP000746690"/>
    </source>
</evidence>
<feature type="domain" description="BIG2" evidence="3">
    <location>
        <begin position="688"/>
        <end position="767"/>
    </location>
</feature>
<protein>
    <submittedName>
        <fullName evidence="4">DUF4955 domain-containing protein</fullName>
    </submittedName>
</protein>
<feature type="signal peptide" evidence="2">
    <location>
        <begin position="1"/>
        <end position="23"/>
    </location>
</feature>